<keyword evidence="2" id="KW-0201">Cytochrome c-type biogenesis</keyword>
<dbReference type="PROSITE" id="PS00194">
    <property type="entry name" value="THIOREDOXIN_1"/>
    <property type="match status" value="1"/>
</dbReference>
<sequence>MSRVSLTIATILFASFGLAGCDRGAPEGAQESSGASVVTGKIDRSQAGELMPAVNLVDPAGRVLNLGALQGDPVLLNLWATWCAPCVKEMPLLDELAGDYDGRLTVIAASQDLQGTAKVEPFFAEAGLDNLHPWMDPEALLSMALADALPTTVLYDGAGREIWRVTGELDWSAPEVRAAIDEALPAQ</sequence>
<organism evidence="6 7">
    <name type="scientific">Qipengyuania benthica</name>
    <dbReference type="NCBI Taxonomy" id="3067651"/>
    <lineage>
        <taxon>Bacteria</taxon>
        <taxon>Pseudomonadati</taxon>
        <taxon>Pseudomonadota</taxon>
        <taxon>Alphaproteobacteria</taxon>
        <taxon>Sphingomonadales</taxon>
        <taxon>Erythrobacteraceae</taxon>
        <taxon>Qipengyuania</taxon>
    </lineage>
</organism>
<dbReference type="CDD" id="cd02966">
    <property type="entry name" value="TlpA_like_family"/>
    <property type="match status" value="1"/>
</dbReference>
<dbReference type="SUPFAM" id="SSF52833">
    <property type="entry name" value="Thioredoxin-like"/>
    <property type="match status" value="1"/>
</dbReference>
<dbReference type="InterPro" id="IPR013740">
    <property type="entry name" value="Redoxin"/>
</dbReference>
<dbReference type="PANTHER" id="PTHR42852">
    <property type="entry name" value="THIOL:DISULFIDE INTERCHANGE PROTEIN DSBE"/>
    <property type="match status" value="1"/>
</dbReference>
<evidence type="ECO:0000256" key="1">
    <source>
        <dbReference type="ARBA" id="ARBA00004196"/>
    </source>
</evidence>
<dbReference type="InterPro" id="IPR036249">
    <property type="entry name" value="Thioredoxin-like_sf"/>
</dbReference>
<evidence type="ECO:0000259" key="5">
    <source>
        <dbReference type="PROSITE" id="PS51352"/>
    </source>
</evidence>
<name>A0ABT9H7D3_9SPHN</name>
<comment type="subcellular location">
    <subcellularLocation>
        <location evidence="1">Cell envelope</location>
    </subcellularLocation>
</comment>
<dbReference type="PROSITE" id="PS51257">
    <property type="entry name" value="PROKAR_LIPOPROTEIN"/>
    <property type="match status" value="1"/>
</dbReference>
<dbReference type="PANTHER" id="PTHR42852:SF13">
    <property type="entry name" value="PROTEIN DIPZ"/>
    <property type="match status" value="1"/>
</dbReference>
<comment type="caution">
    <text evidence="6">The sequence shown here is derived from an EMBL/GenBank/DDBJ whole genome shotgun (WGS) entry which is preliminary data.</text>
</comment>
<keyword evidence="4" id="KW-0732">Signal</keyword>
<evidence type="ECO:0000313" key="7">
    <source>
        <dbReference type="Proteomes" id="UP001235664"/>
    </source>
</evidence>
<dbReference type="InterPro" id="IPR013766">
    <property type="entry name" value="Thioredoxin_domain"/>
</dbReference>
<dbReference type="PROSITE" id="PS51352">
    <property type="entry name" value="THIOREDOXIN_2"/>
    <property type="match status" value="1"/>
</dbReference>
<gene>
    <name evidence="6" type="ORF">Q9K01_04815</name>
</gene>
<dbReference type="Pfam" id="PF08534">
    <property type="entry name" value="Redoxin"/>
    <property type="match status" value="1"/>
</dbReference>
<evidence type="ECO:0000256" key="3">
    <source>
        <dbReference type="ARBA" id="ARBA00023284"/>
    </source>
</evidence>
<keyword evidence="3" id="KW-0676">Redox-active center</keyword>
<dbReference type="InterPro" id="IPR050553">
    <property type="entry name" value="Thioredoxin_ResA/DsbE_sf"/>
</dbReference>
<evidence type="ECO:0000256" key="4">
    <source>
        <dbReference type="SAM" id="SignalP"/>
    </source>
</evidence>
<dbReference type="Proteomes" id="UP001235664">
    <property type="component" value="Unassembled WGS sequence"/>
</dbReference>
<dbReference type="EMBL" id="JAVAIL010000001">
    <property type="protein sequence ID" value="MDP4538944.1"/>
    <property type="molecule type" value="Genomic_DNA"/>
</dbReference>
<evidence type="ECO:0000256" key="2">
    <source>
        <dbReference type="ARBA" id="ARBA00022748"/>
    </source>
</evidence>
<keyword evidence="7" id="KW-1185">Reference proteome</keyword>
<evidence type="ECO:0000313" key="6">
    <source>
        <dbReference type="EMBL" id="MDP4538944.1"/>
    </source>
</evidence>
<reference evidence="6 7" key="1">
    <citation type="submission" date="2023-08" db="EMBL/GenBank/DDBJ databases">
        <title>genomic of DY56.</title>
        <authorList>
            <person name="Wang Y."/>
        </authorList>
    </citation>
    <scope>NUCLEOTIDE SEQUENCE [LARGE SCALE GENOMIC DNA]</scope>
    <source>
        <strain evidence="6 7">DY56-A-20</strain>
    </source>
</reference>
<dbReference type="Gene3D" id="3.40.30.10">
    <property type="entry name" value="Glutaredoxin"/>
    <property type="match status" value="1"/>
</dbReference>
<protein>
    <submittedName>
        <fullName evidence="6">TlpA disulfide reductase family protein</fullName>
    </submittedName>
</protein>
<proteinExistence type="predicted"/>
<dbReference type="RefSeq" id="WP_305929050.1">
    <property type="nucleotide sequence ID" value="NZ_JAVAIL010000001.1"/>
</dbReference>
<accession>A0ABT9H7D3</accession>
<dbReference type="InterPro" id="IPR017937">
    <property type="entry name" value="Thioredoxin_CS"/>
</dbReference>
<feature type="chain" id="PRO_5047061498" evidence="4">
    <location>
        <begin position="20"/>
        <end position="187"/>
    </location>
</feature>
<feature type="signal peptide" evidence="4">
    <location>
        <begin position="1"/>
        <end position="19"/>
    </location>
</feature>
<feature type="domain" description="Thioredoxin" evidence="5">
    <location>
        <begin position="45"/>
        <end position="185"/>
    </location>
</feature>